<proteinExistence type="predicted"/>
<accession>A0A0E9WM55</accession>
<sequence>MQNELSGTLLVIDPLECFTVACSAILHMAQNPLKSLFERLLECLSMSRLGVFQRLF</sequence>
<dbReference type="AlphaFoldDB" id="A0A0E9WM55"/>
<reference evidence="1" key="1">
    <citation type="submission" date="2014-11" db="EMBL/GenBank/DDBJ databases">
        <authorList>
            <person name="Amaro Gonzalez C."/>
        </authorList>
    </citation>
    <scope>NUCLEOTIDE SEQUENCE</scope>
</reference>
<evidence type="ECO:0000313" key="1">
    <source>
        <dbReference type="EMBL" id="JAH91422.1"/>
    </source>
</evidence>
<organism evidence="1">
    <name type="scientific">Anguilla anguilla</name>
    <name type="common">European freshwater eel</name>
    <name type="synonym">Muraena anguilla</name>
    <dbReference type="NCBI Taxonomy" id="7936"/>
    <lineage>
        <taxon>Eukaryota</taxon>
        <taxon>Metazoa</taxon>
        <taxon>Chordata</taxon>
        <taxon>Craniata</taxon>
        <taxon>Vertebrata</taxon>
        <taxon>Euteleostomi</taxon>
        <taxon>Actinopterygii</taxon>
        <taxon>Neopterygii</taxon>
        <taxon>Teleostei</taxon>
        <taxon>Anguilliformes</taxon>
        <taxon>Anguillidae</taxon>
        <taxon>Anguilla</taxon>
    </lineage>
</organism>
<dbReference type="EMBL" id="GBXM01017155">
    <property type="protein sequence ID" value="JAH91422.1"/>
    <property type="molecule type" value="Transcribed_RNA"/>
</dbReference>
<reference evidence="1" key="2">
    <citation type="journal article" date="2015" name="Fish Shellfish Immunol.">
        <title>Early steps in the European eel (Anguilla anguilla)-Vibrio vulnificus interaction in the gills: Role of the RtxA13 toxin.</title>
        <authorList>
            <person name="Callol A."/>
            <person name="Pajuelo D."/>
            <person name="Ebbesson L."/>
            <person name="Teles M."/>
            <person name="MacKenzie S."/>
            <person name="Amaro C."/>
        </authorList>
    </citation>
    <scope>NUCLEOTIDE SEQUENCE</scope>
</reference>
<name>A0A0E9WM55_ANGAN</name>
<protein>
    <submittedName>
        <fullName evidence="1">Uncharacterized protein</fullName>
    </submittedName>
</protein>